<dbReference type="SUPFAM" id="SSF48403">
    <property type="entry name" value="Ankyrin repeat"/>
    <property type="match status" value="1"/>
</dbReference>
<dbReference type="PROSITE" id="PS50088">
    <property type="entry name" value="ANK_REPEAT"/>
    <property type="match status" value="5"/>
</dbReference>
<protein>
    <recommendedName>
        <fullName evidence="6">Ankyrin repeat protein</fullName>
    </recommendedName>
</protein>
<proteinExistence type="predicted"/>
<evidence type="ECO:0000256" key="1">
    <source>
        <dbReference type="ARBA" id="ARBA00022737"/>
    </source>
</evidence>
<accession>A0A9P0AWQ5</accession>
<keyword evidence="5" id="KW-1185">Reference proteome</keyword>
<dbReference type="Proteomes" id="UP001154078">
    <property type="component" value="Chromosome 11"/>
</dbReference>
<keyword evidence="1" id="KW-0677">Repeat</keyword>
<dbReference type="SMART" id="SM00248">
    <property type="entry name" value="ANK"/>
    <property type="match status" value="6"/>
</dbReference>
<dbReference type="PANTHER" id="PTHR24201">
    <property type="entry name" value="ANK_REP_REGION DOMAIN-CONTAINING PROTEIN"/>
    <property type="match status" value="1"/>
</dbReference>
<sequence length="231" mass="24990">DIIKILIRNGVNINKNGRFNLSALSLAALNGDLEIVTILIKNGANINAQDINGKSPLMVAVNRNYEKIAEFLINQGADVNLRDKQDNHTALHHAAFTGNVKIANVLVKNGVNVNAQDINGLSPLMFAVGKNHEETAEFLINQGADVNLCAQDKSTVLHFARKVKIANVLVKNGVKVNAQDIKGLSPLMFAVGKNHEETAEFLINQGADVNLCAQDKTTALHFAENVKIAKI</sequence>
<feature type="repeat" description="ANK" evidence="3">
    <location>
        <begin position="182"/>
        <end position="214"/>
    </location>
</feature>
<dbReference type="PRINTS" id="PR01415">
    <property type="entry name" value="ANKYRIN"/>
</dbReference>
<evidence type="ECO:0000256" key="2">
    <source>
        <dbReference type="ARBA" id="ARBA00023043"/>
    </source>
</evidence>
<dbReference type="Pfam" id="PF12796">
    <property type="entry name" value="Ank_2"/>
    <property type="match status" value="2"/>
</dbReference>
<dbReference type="EMBL" id="OV121142">
    <property type="protein sequence ID" value="CAH0549684.1"/>
    <property type="molecule type" value="Genomic_DNA"/>
</dbReference>
<name>A0A9P0AWQ5_BRAAE</name>
<dbReference type="InterPro" id="IPR002110">
    <property type="entry name" value="Ankyrin_rpt"/>
</dbReference>
<feature type="non-terminal residue" evidence="4">
    <location>
        <position position="1"/>
    </location>
</feature>
<feature type="repeat" description="ANK" evidence="3">
    <location>
        <begin position="86"/>
        <end position="118"/>
    </location>
</feature>
<dbReference type="InterPro" id="IPR050776">
    <property type="entry name" value="Ank_Repeat/CDKN_Inhibitor"/>
</dbReference>
<reference evidence="4" key="1">
    <citation type="submission" date="2021-12" db="EMBL/GenBank/DDBJ databases">
        <authorList>
            <person name="King R."/>
        </authorList>
    </citation>
    <scope>NUCLEOTIDE SEQUENCE</scope>
</reference>
<dbReference type="AlphaFoldDB" id="A0A9P0AWQ5"/>
<dbReference type="Pfam" id="PF00023">
    <property type="entry name" value="Ank"/>
    <property type="match status" value="1"/>
</dbReference>
<gene>
    <name evidence="4" type="ORF">MELIAE_LOCUS2758</name>
</gene>
<organism evidence="4 5">
    <name type="scientific">Brassicogethes aeneus</name>
    <name type="common">Rape pollen beetle</name>
    <name type="synonym">Meligethes aeneus</name>
    <dbReference type="NCBI Taxonomy" id="1431903"/>
    <lineage>
        <taxon>Eukaryota</taxon>
        <taxon>Metazoa</taxon>
        <taxon>Ecdysozoa</taxon>
        <taxon>Arthropoda</taxon>
        <taxon>Hexapoda</taxon>
        <taxon>Insecta</taxon>
        <taxon>Pterygota</taxon>
        <taxon>Neoptera</taxon>
        <taxon>Endopterygota</taxon>
        <taxon>Coleoptera</taxon>
        <taxon>Polyphaga</taxon>
        <taxon>Cucujiformia</taxon>
        <taxon>Nitidulidae</taxon>
        <taxon>Meligethinae</taxon>
        <taxon>Brassicogethes</taxon>
    </lineage>
</organism>
<dbReference type="OrthoDB" id="194358at2759"/>
<evidence type="ECO:0000313" key="4">
    <source>
        <dbReference type="EMBL" id="CAH0549684.1"/>
    </source>
</evidence>
<evidence type="ECO:0000313" key="5">
    <source>
        <dbReference type="Proteomes" id="UP001154078"/>
    </source>
</evidence>
<feature type="repeat" description="ANK" evidence="3">
    <location>
        <begin position="119"/>
        <end position="151"/>
    </location>
</feature>
<dbReference type="PANTHER" id="PTHR24201:SF16">
    <property type="entry name" value="ANKYRIN-1-LIKE-RELATED"/>
    <property type="match status" value="1"/>
</dbReference>
<feature type="repeat" description="ANK" evidence="3">
    <location>
        <begin position="52"/>
        <end position="84"/>
    </location>
</feature>
<dbReference type="GO" id="GO:0005634">
    <property type="term" value="C:nucleus"/>
    <property type="evidence" value="ECO:0007669"/>
    <property type="project" value="TreeGrafter"/>
</dbReference>
<evidence type="ECO:0008006" key="6">
    <source>
        <dbReference type="Google" id="ProtNLM"/>
    </source>
</evidence>
<dbReference type="PROSITE" id="PS50297">
    <property type="entry name" value="ANK_REP_REGION"/>
    <property type="match status" value="5"/>
</dbReference>
<feature type="repeat" description="ANK" evidence="3">
    <location>
        <begin position="19"/>
        <end position="51"/>
    </location>
</feature>
<dbReference type="Gene3D" id="1.25.40.20">
    <property type="entry name" value="Ankyrin repeat-containing domain"/>
    <property type="match status" value="3"/>
</dbReference>
<keyword evidence="2 3" id="KW-0040">ANK repeat</keyword>
<evidence type="ECO:0000256" key="3">
    <source>
        <dbReference type="PROSITE-ProRule" id="PRU00023"/>
    </source>
</evidence>
<dbReference type="InterPro" id="IPR036770">
    <property type="entry name" value="Ankyrin_rpt-contain_sf"/>
</dbReference>